<evidence type="ECO:0000313" key="2">
    <source>
        <dbReference type="EMBL" id="EKN40554.1"/>
    </source>
</evidence>
<feature type="non-terminal residue" evidence="2">
    <location>
        <position position="1"/>
    </location>
</feature>
<name>M1ZUF0_CLOBO</name>
<reference evidence="2 3" key="1">
    <citation type="submission" date="2012-10" db="EMBL/GenBank/DDBJ databases">
        <authorList>
            <person name="Strain E.A."/>
            <person name="Brown E."/>
            <person name="Allard M.W."/>
            <person name="Gonzalez-Escalona N."/>
            <person name="Timme R."/>
        </authorList>
    </citation>
    <scope>NUCLEOTIDE SEQUENCE [LARGE SCALE GENOMIC DNA]</scope>
    <source>
        <strain evidence="2 3">CFSAN001627</strain>
    </source>
</reference>
<accession>M1ZUF0</accession>
<dbReference type="Proteomes" id="UP000011944">
    <property type="component" value="Unassembled WGS sequence"/>
</dbReference>
<feature type="compositionally biased region" description="Acidic residues" evidence="1">
    <location>
        <begin position="12"/>
        <end position="24"/>
    </location>
</feature>
<evidence type="ECO:0000313" key="3">
    <source>
        <dbReference type="Proteomes" id="UP000011944"/>
    </source>
</evidence>
<feature type="region of interest" description="Disordered" evidence="1">
    <location>
        <begin position="1"/>
        <end position="24"/>
    </location>
</feature>
<proteinExistence type="predicted"/>
<reference evidence="2 3" key="2">
    <citation type="submission" date="2013-03" db="EMBL/GenBank/DDBJ databases">
        <title>Diversity in Clostridium botulinum.</title>
        <authorList>
            <person name="Timme R.E."/>
            <person name="Allard M."/>
            <person name="Luo Y."/>
            <person name="Strain E."/>
            <person name="Gonzalez-Escalona N."/>
            <person name="Brown E."/>
        </authorList>
    </citation>
    <scope>NUCLEOTIDE SEQUENCE [LARGE SCALE GENOMIC DNA]</scope>
    <source>
        <strain evidence="2 3">CFSAN001627</strain>
    </source>
</reference>
<dbReference type="EMBL" id="AMXI01001151">
    <property type="protein sequence ID" value="EKN40554.1"/>
    <property type="molecule type" value="Genomic_DNA"/>
</dbReference>
<protein>
    <submittedName>
        <fullName evidence="2">Phage portal protein, SPP1 family</fullName>
    </submittedName>
</protein>
<gene>
    <name evidence="2" type="ORF">CFSAN001627_18778</name>
</gene>
<organism evidence="2 3">
    <name type="scientific">Clostridium botulinum CFSAN001627</name>
    <dbReference type="NCBI Taxonomy" id="1232189"/>
    <lineage>
        <taxon>Bacteria</taxon>
        <taxon>Bacillati</taxon>
        <taxon>Bacillota</taxon>
        <taxon>Clostridia</taxon>
        <taxon>Eubacteriales</taxon>
        <taxon>Clostridiaceae</taxon>
        <taxon>Clostridium</taxon>
    </lineage>
</organism>
<evidence type="ECO:0000256" key="1">
    <source>
        <dbReference type="SAM" id="MobiDB-lite"/>
    </source>
</evidence>
<sequence>HESMYPNFPLEETPEDEEDEENEE</sequence>
<dbReference type="AlphaFoldDB" id="M1ZUF0"/>
<comment type="caution">
    <text evidence="2">The sequence shown here is derived from an EMBL/GenBank/DDBJ whole genome shotgun (WGS) entry which is preliminary data.</text>
</comment>